<dbReference type="EMBL" id="JAPIUZ010000001">
    <property type="protein sequence ID" value="MCX2562900.1"/>
    <property type="molecule type" value="Genomic_DNA"/>
</dbReference>
<keyword evidence="2" id="KW-1185">Reference proteome</keyword>
<name>A0ABT3QC93_9PROT</name>
<protein>
    <submittedName>
        <fullName evidence="1">Uncharacterized protein</fullName>
    </submittedName>
</protein>
<organism evidence="1 2">
    <name type="scientific">Acetobacter thailandicus</name>
    <dbReference type="NCBI Taxonomy" id="1502842"/>
    <lineage>
        <taxon>Bacteria</taxon>
        <taxon>Pseudomonadati</taxon>
        <taxon>Pseudomonadota</taxon>
        <taxon>Alphaproteobacteria</taxon>
        <taxon>Acetobacterales</taxon>
        <taxon>Acetobacteraceae</taxon>
        <taxon>Acetobacter</taxon>
    </lineage>
</organism>
<gene>
    <name evidence="1" type="ORF">OQ497_02790</name>
</gene>
<dbReference type="RefSeq" id="WP_242005286.1">
    <property type="nucleotide sequence ID" value="NZ_JAPIUZ010000001.1"/>
</dbReference>
<proteinExistence type="predicted"/>
<accession>A0ABT3QC93</accession>
<sequence length="175" mass="19745">MPVQTGFVARTDELNGPTAERLQHSDFITTSAPVRVLRTVQALLHAGDITQSAADAGERWYQNYVFGYCNYTEWPENFQRVSLTRHDQVSWQLLRAQAMTRVTLVREALGLCAHQRLRMMLVDELSFRAMGSALFPALSASSAQRKVAAQCALLLEQLEAFEEVQRKATKEKNSN</sequence>
<dbReference type="Proteomes" id="UP001301152">
    <property type="component" value="Unassembled WGS sequence"/>
</dbReference>
<evidence type="ECO:0000313" key="1">
    <source>
        <dbReference type="EMBL" id="MCX2562900.1"/>
    </source>
</evidence>
<reference evidence="1 2" key="1">
    <citation type="submission" date="2022-11" db="EMBL/GenBank/DDBJ databases">
        <title>Genome sequencing of Acetobacter type strain.</title>
        <authorList>
            <person name="Heo J."/>
            <person name="Lee D."/>
            <person name="Han B.-H."/>
            <person name="Hong S.-B."/>
            <person name="Kwon S.-W."/>
        </authorList>
    </citation>
    <scope>NUCLEOTIDE SEQUENCE [LARGE SCALE GENOMIC DNA]</scope>
    <source>
        <strain evidence="1 2">KACC 21253</strain>
    </source>
</reference>
<evidence type="ECO:0000313" key="2">
    <source>
        <dbReference type="Proteomes" id="UP001301152"/>
    </source>
</evidence>
<comment type="caution">
    <text evidence="1">The sequence shown here is derived from an EMBL/GenBank/DDBJ whole genome shotgun (WGS) entry which is preliminary data.</text>
</comment>